<evidence type="ECO:0000313" key="2">
    <source>
        <dbReference type="Proteomes" id="UP000294114"/>
    </source>
</evidence>
<evidence type="ECO:0000313" key="1">
    <source>
        <dbReference type="EMBL" id="RZU75438.1"/>
    </source>
</evidence>
<sequence length="414" mass="46371">MTEPTTAVWYYAKPTTFTGSLQRGLGRGAYRALHDPAAPQAVSACVKRDYRWDWLVDERAVYLARLIRDLALPVPPLLNLLCEHPVDDDDNTFDNTLEVLEALGRAGDRHAIDGLRWYVHKCPRWVDVLHAIARDWPRELWDDLLPVARTRLAQGDRADEVLWRSRPWRDWAAVDDQIGAGVAAFQPRSALARPLEQQSTEDLLTVLRTGGTDRQEAALRELNHRGPQTDLLPIVDELPVTELHAPLGRAIRMLGPQALPLARAWAAPPTHPMIWTACLVLAKHGDDSDLPALLAGWDWLDRRAEDRCGYDDLAEGIARIGGPAAQAAVPRLRRAWFSPHTFERAAYLRAVTALDPGNTDSLLTEGLWDCESDVRQFAAEHTPLDDMTRKQLSYLRDDPMETPEVCATAAARLS</sequence>
<accession>A0A4Q8BCR7</accession>
<dbReference type="Proteomes" id="UP000294114">
    <property type="component" value="Unassembled WGS sequence"/>
</dbReference>
<dbReference type="EMBL" id="SHLD01000001">
    <property type="protein sequence ID" value="RZU75438.1"/>
    <property type="molecule type" value="Genomic_DNA"/>
</dbReference>
<reference evidence="1 2" key="1">
    <citation type="submission" date="2019-02" db="EMBL/GenBank/DDBJ databases">
        <title>Sequencing the genomes of 1000 actinobacteria strains.</title>
        <authorList>
            <person name="Klenk H.-P."/>
        </authorList>
    </citation>
    <scope>NUCLEOTIDE SEQUENCE [LARGE SCALE GENOMIC DNA]</scope>
    <source>
        <strain evidence="1 2">DSM 45612</strain>
    </source>
</reference>
<dbReference type="AlphaFoldDB" id="A0A4Q8BCR7"/>
<keyword evidence="2" id="KW-1185">Reference proteome</keyword>
<proteinExistence type="predicted"/>
<gene>
    <name evidence="1" type="ORF">EV384_3979</name>
</gene>
<protein>
    <submittedName>
        <fullName evidence="1">Uncharacterized protein</fullName>
    </submittedName>
</protein>
<dbReference type="InterPro" id="IPR011989">
    <property type="entry name" value="ARM-like"/>
</dbReference>
<dbReference type="Gene3D" id="1.25.10.10">
    <property type="entry name" value="Leucine-rich Repeat Variant"/>
    <property type="match status" value="1"/>
</dbReference>
<name>A0A4Q8BCR7_9ACTN</name>
<organism evidence="1 2">
    <name type="scientific">Micromonospora kangleipakensis</name>
    <dbReference type="NCBI Taxonomy" id="1077942"/>
    <lineage>
        <taxon>Bacteria</taxon>
        <taxon>Bacillati</taxon>
        <taxon>Actinomycetota</taxon>
        <taxon>Actinomycetes</taxon>
        <taxon>Micromonosporales</taxon>
        <taxon>Micromonosporaceae</taxon>
        <taxon>Micromonospora</taxon>
    </lineage>
</organism>
<comment type="caution">
    <text evidence="1">The sequence shown here is derived from an EMBL/GenBank/DDBJ whole genome shotgun (WGS) entry which is preliminary data.</text>
</comment>